<dbReference type="InterPro" id="IPR013527">
    <property type="entry name" value="YicC-like_N"/>
</dbReference>
<dbReference type="InterPro" id="IPR005229">
    <property type="entry name" value="YicC/YloC-like"/>
</dbReference>
<comment type="cofactor">
    <cofactor evidence="1">
        <name>a divalent metal cation</name>
        <dbReference type="ChEBI" id="CHEBI:60240"/>
    </cofactor>
</comment>
<protein>
    <submittedName>
        <fullName evidence="8">YicC/YloC family endoribonuclease</fullName>
        <ecNumber evidence="8">3.1.-.-</ecNumber>
    </submittedName>
</protein>
<dbReference type="RefSeq" id="WP_377176851.1">
    <property type="nucleotide sequence ID" value="NZ_JBHTMY010000002.1"/>
</dbReference>
<comment type="similarity">
    <text evidence="5">Belongs to the YicC/YloC family.</text>
</comment>
<evidence type="ECO:0000256" key="5">
    <source>
        <dbReference type="ARBA" id="ARBA00035648"/>
    </source>
</evidence>
<keyword evidence="2" id="KW-0540">Nuclease</keyword>
<evidence type="ECO:0000256" key="1">
    <source>
        <dbReference type="ARBA" id="ARBA00001968"/>
    </source>
</evidence>
<feature type="domain" description="Endoribonuclease YicC-like N-terminal" evidence="6">
    <location>
        <begin position="2"/>
        <end position="151"/>
    </location>
</feature>
<proteinExistence type="inferred from homology"/>
<dbReference type="GO" id="GO:0016787">
    <property type="term" value="F:hydrolase activity"/>
    <property type="evidence" value="ECO:0007669"/>
    <property type="project" value="UniProtKB-KW"/>
</dbReference>
<evidence type="ECO:0000313" key="8">
    <source>
        <dbReference type="EMBL" id="MFD1314926.1"/>
    </source>
</evidence>
<dbReference type="PANTHER" id="PTHR30636:SF3">
    <property type="entry name" value="UPF0701 PROTEIN YICC"/>
    <property type="match status" value="1"/>
</dbReference>
<evidence type="ECO:0000259" key="6">
    <source>
        <dbReference type="Pfam" id="PF03755"/>
    </source>
</evidence>
<evidence type="ECO:0000256" key="4">
    <source>
        <dbReference type="ARBA" id="ARBA00022801"/>
    </source>
</evidence>
<feature type="domain" description="Endoribonuclease YicC-like C-terminal" evidence="7">
    <location>
        <begin position="173"/>
        <end position="284"/>
    </location>
</feature>
<evidence type="ECO:0000313" key="9">
    <source>
        <dbReference type="Proteomes" id="UP001597201"/>
    </source>
</evidence>
<dbReference type="EMBL" id="JBHTMY010000002">
    <property type="protein sequence ID" value="MFD1314926.1"/>
    <property type="molecule type" value="Genomic_DNA"/>
</dbReference>
<dbReference type="PANTHER" id="PTHR30636">
    <property type="entry name" value="UPF0701 PROTEIN YICC"/>
    <property type="match status" value="1"/>
</dbReference>
<dbReference type="Pfam" id="PF03755">
    <property type="entry name" value="YicC-like_N"/>
    <property type="match status" value="1"/>
</dbReference>
<dbReference type="InterPro" id="IPR013551">
    <property type="entry name" value="YicC-like_C"/>
</dbReference>
<keyword evidence="4 8" id="KW-0378">Hydrolase</keyword>
<dbReference type="Pfam" id="PF08340">
    <property type="entry name" value="YicC-like_C"/>
    <property type="match status" value="1"/>
</dbReference>
<name>A0ABW3Y145_9FLAO</name>
<gene>
    <name evidence="8" type="ORF">ACFQ39_04815</name>
</gene>
<dbReference type="Proteomes" id="UP001597201">
    <property type="component" value="Unassembled WGS sequence"/>
</dbReference>
<keyword evidence="3" id="KW-0255">Endonuclease</keyword>
<evidence type="ECO:0000256" key="2">
    <source>
        <dbReference type="ARBA" id="ARBA00022722"/>
    </source>
</evidence>
<evidence type="ECO:0000256" key="3">
    <source>
        <dbReference type="ARBA" id="ARBA00022759"/>
    </source>
</evidence>
<dbReference type="EC" id="3.1.-.-" evidence="8"/>
<reference evidence="9" key="1">
    <citation type="journal article" date="2019" name="Int. J. Syst. Evol. Microbiol.">
        <title>The Global Catalogue of Microorganisms (GCM) 10K type strain sequencing project: providing services to taxonomists for standard genome sequencing and annotation.</title>
        <authorList>
            <consortium name="The Broad Institute Genomics Platform"/>
            <consortium name="The Broad Institute Genome Sequencing Center for Infectious Disease"/>
            <person name="Wu L."/>
            <person name="Ma J."/>
        </authorList>
    </citation>
    <scope>NUCLEOTIDE SEQUENCE [LARGE SCALE GENOMIC DNA]</scope>
    <source>
        <strain evidence="9">CCUG 61485</strain>
    </source>
</reference>
<comment type="caution">
    <text evidence="8">The sequence shown here is derived from an EMBL/GenBank/DDBJ whole genome shotgun (WGS) entry which is preliminary data.</text>
</comment>
<evidence type="ECO:0000259" key="7">
    <source>
        <dbReference type="Pfam" id="PF08340"/>
    </source>
</evidence>
<accession>A0ABW3Y145</accession>
<sequence>MIYSMTGFGKSILQLPSKKVTVEVKSLNSKNLDVNARIPSLYREKEGDIRRLLSKSLERGKIDLSIYIEQTEEEQSTRINELLVRNYIGQLKQINDGIEEDYLSIAMRLPDVLKTEREELDIEEWEGVTATIEDAVKGLTEFRLEEGKFLEADLILRIETIEKLLDEVIALDEERLVLVRERLRKAISELTVTVDENRFEQELIYYLEKLDITEEKTRLTNHLDYFKKEMKTQLSNGKKLGFISQEIGREINTIGSKANFAPMQNLVVQMKDELEKIKEQLLNIL</sequence>
<dbReference type="NCBIfam" id="TIGR00255">
    <property type="entry name" value="YicC/YloC family endoribonuclease"/>
    <property type="match status" value="1"/>
</dbReference>
<organism evidence="8 9">
    <name type="scientific">Namhaeicola litoreus</name>
    <dbReference type="NCBI Taxonomy" id="1052145"/>
    <lineage>
        <taxon>Bacteria</taxon>
        <taxon>Pseudomonadati</taxon>
        <taxon>Bacteroidota</taxon>
        <taxon>Flavobacteriia</taxon>
        <taxon>Flavobacteriales</taxon>
        <taxon>Flavobacteriaceae</taxon>
        <taxon>Namhaeicola</taxon>
    </lineage>
</organism>
<keyword evidence="9" id="KW-1185">Reference proteome</keyword>